<sequence>MYLACVLPHDTKNAEMLNAEIGLTQDSCTRALPHQFCDFLPSSRLHIHTEPLKWFETMKGKRQTPSFQTTINLLKQSSPTRTSSGIVSGPNWIHCTKVHKKTVRSTSTCCRTI</sequence>
<organism evidence="1 2">
    <name type="scientific">Steinernema glaseri</name>
    <dbReference type="NCBI Taxonomy" id="37863"/>
    <lineage>
        <taxon>Eukaryota</taxon>
        <taxon>Metazoa</taxon>
        <taxon>Ecdysozoa</taxon>
        <taxon>Nematoda</taxon>
        <taxon>Chromadorea</taxon>
        <taxon>Rhabditida</taxon>
        <taxon>Tylenchina</taxon>
        <taxon>Panagrolaimomorpha</taxon>
        <taxon>Strongyloidoidea</taxon>
        <taxon>Steinernematidae</taxon>
        <taxon>Steinernema</taxon>
    </lineage>
</organism>
<name>A0A1I7Z399_9BILA</name>
<protein>
    <submittedName>
        <fullName evidence="2">Uncharacterized protein</fullName>
    </submittedName>
</protein>
<dbReference type="Proteomes" id="UP000095287">
    <property type="component" value="Unplaced"/>
</dbReference>
<evidence type="ECO:0000313" key="1">
    <source>
        <dbReference type="Proteomes" id="UP000095287"/>
    </source>
</evidence>
<dbReference type="AlphaFoldDB" id="A0A1I7Z399"/>
<accession>A0A1I7Z399</accession>
<evidence type="ECO:0000313" key="2">
    <source>
        <dbReference type="WBParaSite" id="L893_g22381.t1"/>
    </source>
</evidence>
<keyword evidence="1" id="KW-1185">Reference proteome</keyword>
<proteinExistence type="predicted"/>
<dbReference type="WBParaSite" id="L893_g22381.t1">
    <property type="protein sequence ID" value="L893_g22381.t1"/>
    <property type="gene ID" value="L893_g22381"/>
</dbReference>
<reference evidence="2" key="1">
    <citation type="submission" date="2016-11" db="UniProtKB">
        <authorList>
            <consortium name="WormBaseParasite"/>
        </authorList>
    </citation>
    <scope>IDENTIFICATION</scope>
</reference>